<dbReference type="NCBIfam" id="NF033561">
    <property type="entry name" value="macrolact_Ik_Al"/>
    <property type="match status" value="1"/>
</dbReference>
<sequence>MWCFGGFSGESSALRPKDSRLLWSDTPNIWVSGQTSDSDVRCTRHGDRRIAVFGPNSVPDGELIRLGVEGVPDDAAWKWPGSYVVIEISSTGTSIWTDLCSAQPVYTLPVDRGTLWASSSRLLASLNGMHLDLDHLIHRLVASGSSLQAADRSYFADVSLVPAAHRFSLDTAGRSTTRPLWHPRFHTENHARRLRGALEEAVALRVDKAKVPSTDFSGGFDSTGLGLLAAERLHPERVIIGVTVHPAGVVEGGDIDYAREAASHPGIRHEWMALGCQHSPYQGISSVTPSDEPAPSTVAYAALSAQFQWMRDRFGCDHHMTGDGGDSLLTTPVTIVNDLLGSGRLPRAVAEVFRWARLRQTSAWQAWRSARGNREAPDTPGWLTGDALERLNSLPDGVPDRFGGDSTALKAVLNSMSEIGRSARSESQLAEPFGIQLHNPYTDSAVVNSYLSIHPKRLPSPSHYKPVMAEAMRDLFPDRLLRRTTKGDASSDHYRGIRNALPEIHELMDGALSDLGLVKPDSLRHSVSRAAAGTTTHLSSIKNAVSTEIWVRALRAAPPVAWIASEKEIR</sequence>
<feature type="domain" description="Asparagine synthetase" evidence="1">
    <location>
        <begin position="194"/>
        <end position="551"/>
    </location>
</feature>
<dbReference type="InterPro" id="IPR001962">
    <property type="entry name" value="Asn_synthase"/>
</dbReference>
<dbReference type="InterPro" id="IPR014729">
    <property type="entry name" value="Rossmann-like_a/b/a_fold"/>
</dbReference>
<reference evidence="2 3" key="1">
    <citation type="submission" date="2019-03" db="EMBL/GenBank/DDBJ databases">
        <title>Genomic Encyclopedia of Type Strains, Phase IV (KMG-IV): sequencing the most valuable type-strain genomes for metagenomic binning, comparative biology and taxonomic classification.</title>
        <authorList>
            <person name="Goeker M."/>
        </authorList>
    </citation>
    <scope>NUCLEOTIDE SEQUENCE [LARGE SCALE GENOMIC DNA]</scope>
    <source>
        <strain evidence="2 3">DSM 46770</strain>
    </source>
</reference>
<proteinExistence type="predicted"/>
<gene>
    <name evidence="2" type="ORF">EV190_101367</name>
</gene>
<dbReference type="Pfam" id="PF00733">
    <property type="entry name" value="Asn_synthase"/>
    <property type="match status" value="1"/>
</dbReference>
<organism evidence="2 3">
    <name type="scientific">Actinorugispora endophytica</name>
    <dbReference type="NCBI Taxonomy" id="1605990"/>
    <lineage>
        <taxon>Bacteria</taxon>
        <taxon>Bacillati</taxon>
        <taxon>Actinomycetota</taxon>
        <taxon>Actinomycetes</taxon>
        <taxon>Streptosporangiales</taxon>
        <taxon>Nocardiopsidaceae</taxon>
        <taxon>Actinorugispora</taxon>
    </lineage>
</organism>
<comment type="caution">
    <text evidence="2">The sequence shown here is derived from an EMBL/GenBank/DDBJ whole genome shotgun (WGS) entry which is preliminary data.</text>
</comment>
<dbReference type="AlphaFoldDB" id="A0A4R6V3T0"/>
<accession>A0A4R6V3T0</accession>
<dbReference type="Gene3D" id="3.40.50.620">
    <property type="entry name" value="HUPs"/>
    <property type="match status" value="1"/>
</dbReference>
<keyword evidence="3" id="KW-1185">Reference proteome</keyword>
<protein>
    <submittedName>
        <fullName evidence="2">Asparagine synthase (Glutamine-hydrolysing)</fullName>
    </submittedName>
</protein>
<dbReference type="GO" id="GO:0006529">
    <property type="term" value="P:asparagine biosynthetic process"/>
    <property type="evidence" value="ECO:0007669"/>
    <property type="project" value="InterPro"/>
</dbReference>
<dbReference type="SUPFAM" id="SSF52402">
    <property type="entry name" value="Adenine nucleotide alpha hydrolases-like"/>
    <property type="match status" value="1"/>
</dbReference>
<dbReference type="EMBL" id="SNYN01000001">
    <property type="protein sequence ID" value="TDQ55045.1"/>
    <property type="molecule type" value="Genomic_DNA"/>
</dbReference>
<dbReference type="GO" id="GO:0004066">
    <property type="term" value="F:asparagine synthase (glutamine-hydrolyzing) activity"/>
    <property type="evidence" value="ECO:0007669"/>
    <property type="project" value="InterPro"/>
</dbReference>
<evidence type="ECO:0000313" key="2">
    <source>
        <dbReference type="EMBL" id="TDQ55045.1"/>
    </source>
</evidence>
<evidence type="ECO:0000313" key="3">
    <source>
        <dbReference type="Proteomes" id="UP000295281"/>
    </source>
</evidence>
<evidence type="ECO:0000259" key="1">
    <source>
        <dbReference type="Pfam" id="PF00733"/>
    </source>
</evidence>
<name>A0A4R6V3T0_9ACTN</name>
<dbReference type="Proteomes" id="UP000295281">
    <property type="component" value="Unassembled WGS sequence"/>
</dbReference>